<dbReference type="SUPFAM" id="SSF53613">
    <property type="entry name" value="Ribokinase-like"/>
    <property type="match status" value="1"/>
</dbReference>
<proteinExistence type="inferred from homology"/>
<dbReference type="EMBL" id="VIKU02000002">
    <property type="protein sequence ID" value="NHF59618.1"/>
    <property type="molecule type" value="Genomic_DNA"/>
</dbReference>
<dbReference type="RefSeq" id="WP_152574111.1">
    <property type="nucleotide sequence ID" value="NZ_VIKU02000002.1"/>
</dbReference>
<evidence type="ECO:0000313" key="9">
    <source>
        <dbReference type="Proteomes" id="UP000707206"/>
    </source>
</evidence>
<evidence type="ECO:0000256" key="4">
    <source>
        <dbReference type="ARBA" id="ARBA00022777"/>
    </source>
</evidence>
<accession>A0A967ASU3</accession>
<dbReference type="CDD" id="cd01164">
    <property type="entry name" value="FruK_PfkB_like"/>
    <property type="match status" value="1"/>
</dbReference>
<reference evidence="8" key="2">
    <citation type="submission" date="2020-03" db="EMBL/GenBank/DDBJ databases">
        <title>Flavobacteriaceae bacterium strain TP-CH-4, a member of the family Flavobacteriaceae isolated from a deep-sea seamount.</title>
        <authorList>
            <person name="Zhang D.-C."/>
        </authorList>
    </citation>
    <scope>NUCLEOTIDE SEQUENCE</scope>
    <source>
        <strain evidence="8">TP-CH-4</strain>
    </source>
</reference>
<dbReference type="InterPro" id="IPR011611">
    <property type="entry name" value="PfkB_dom"/>
</dbReference>
<keyword evidence="3" id="KW-0547">Nucleotide-binding</keyword>
<evidence type="ECO:0000313" key="8">
    <source>
        <dbReference type="EMBL" id="NHF59618.1"/>
    </source>
</evidence>
<dbReference type="GO" id="GO:0005829">
    <property type="term" value="C:cytosol"/>
    <property type="evidence" value="ECO:0007669"/>
    <property type="project" value="TreeGrafter"/>
</dbReference>
<dbReference type="FunFam" id="3.40.1190.20:FF:000001">
    <property type="entry name" value="Phosphofructokinase"/>
    <property type="match status" value="1"/>
</dbReference>
<dbReference type="Proteomes" id="UP000707206">
    <property type="component" value="Unassembled WGS sequence"/>
</dbReference>
<sequence length="315" mass="34182">MNNIITLTVNPVVDKNTTVPRLIPHSKLRCTAPIYFPGGGGINVSRAIRNLGGASTAIYLAGGATGIRLRELMNESDIVQQTVPLKGETRQNLSVMDQSTQLQYRFSPPGPWVHEKEWKKALLLVEKSLSQGDYLVASGKLPPGIPPDFFVKVATIVKNKNAKLVLDTKGEALRHAIKATIFLFKPNISELASLLGKSSIVFSELEVLVQSFMKTHPCEIMVVSLGSQGALLATKTQIEYIPAPIVPQKSLIGAGDSMVAGMVLSLMEGKTLREMAQFGVACGSAATMRTGTQLCEKEQVQPLFDWIRSNVKVLK</sequence>
<dbReference type="Gene3D" id="3.40.1190.20">
    <property type="match status" value="1"/>
</dbReference>
<dbReference type="InterPro" id="IPR017583">
    <property type="entry name" value="Tagatose/fructose_Pkinase"/>
</dbReference>
<organism evidence="8 9">
    <name type="scientific">Pelagihabitans pacificus</name>
    <dbReference type="NCBI Taxonomy" id="2696054"/>
    <lineage>
        <taxon>Bacteria</taxon>
        <taxon>Pseudomonadati</taxon>
        <taxon>Bacteroidota</taxon>
        <taxon>Flavobacteriia</taxon>
        <taxon>Flavobacteriales</taxon>
        <taxon>Flavobacteriaceae</taxon>
        <taxon>Pelagihabitans</taxon>
    </lineage>
</organism>
<keyword evidence="2 6" id="KW-0808">Transferase</keyword>
<dbReference type="NCBIfam" id="TIGR03168">
    <property type="entry name" value="1-PFK"/>
    <property type="match status" value="1"/>
</dbReference>
<keyword evidence="5" id="KW-0067">ATP-binding</keyword>
<dbReference type="InterPro" id="IPR002173">
    <property type="entry name" value="Carboh/pur_kinase_PfkB_CS"/>
</dbReference>
<dbReference type="PROSITE" id="PS00583">
    <property type="entry name" value="PFKB_KINASES_1"/>
    <property type="match status" value="1"/>
</dbReference>
<reference evidence="8" key="1">
    <citation type="submission" date="2019-07" db="EMBL/GenBank/DDBJ databases">
        <authorList>
            <person name="De-Chao Zhang Q."/>
        </authorList>
    </citation>
    <scope>NUCLEOTIDE SEQUENCE</scope>
    <source>
        <strain evidence="8">TP-CH-4</strain>
    </source>
</reference>
<keyword evidence="9" id="KW-1185">Reference proteome</keyword>
<dbReference type="PANTHER" id="PTHR46566">
    <property type="entry name" value="1-PHOSPHOFRUCTOKINASE-RELATED"/>
    <property type="match status" value="1"/>
</dbReference>
<dbReference type="GO" id="GO:0005524">
    <property type="term" value="F:ATP binding"/>
    <property type="evidence" value="ECO:0007669"/>
    <property type="project" value="UniProtKB-KW"/>
</dbReference>
<evidence type="ECO:0000259" key="7">
    <source>
        <dbReference type="Pfam" id="PF00294"/>
    </source>
</evidence>
<evidence type="ECO:0000256" key="6">
    <source>
        <dbReference type="PIRNR" id="PIRNR000535"/>
    </source>
</evidence>
<dbReference type="AlphaFoldDB" id="A0A967ASU3"/>
<dbReference type="InterPro" id="IPR029056">
    <property type="entry name" value="Ribokinase-like"/>
</dbReference>
<dbReference type="PIRSF" id="PIRSF000535">
    <property type="entry name" value="1PFK/6PFK/LacC"/>
    <property type="match status" value="1"/>
</dbReference>
<evidence type="ECO:0000256" key="1">
    <source>
        <dbReference type="ARBA" id="ARBA00010688"/>
    </source>
</evidence>
<evidence type="ECO:0000256" key="2">
    <source>
        <dbReference type="ARBA" id="ARBA00022679"/>
    </source>
</evidence>
<comment type="similarity">
    <text evidence="1">Belongs to the carbohydrate kinase PfkB family.</text>
</comment>
<protein>
    <submittedName>
        <fullName evidence="8">1-phosphofructokinase family hexose kinase</fullName>
    </submittedName>
</protein>
<dbReference type="PANTHER" id="PTHR46566:SF2">
    <property type="entry name" value="ATP-DEPENDENT 6-PHOSPHOFRUCTOKINASE ISOZYME 2"/>
    <property type="match status" value="1"/>
</dbReference>
<evidence type="ECO:0000256" key="5">
    <source>
        <dbReference type="ARBA" id="ARBA00022840"/>
    </source>
</evidence>
<name>A0A967ASU3_9FLAO</name>
<comment type="caution">
    <text evidence="8">The sequence shown here is derived from an EMBL/GenBank/DDBJ whole genome shotgun (WGS) entry which is preliminary data.</text>
</comment>
<keyword evidence="4" id="KW-0418">Kinase</keyword>
<evidence type="ECO:0000256" key="3">
    <source>
        <dbReference type="ARBA" id="ARBA00022741"/>
    </source>
</evidence>
<dbReference type="GO" id="GO:0003872">
    <property type="term" value="F:6-phosphofructokinase activity"/>
    <property type="evidence" value="ECO:0007669"/>
    <property type="project" value="TreeGrafter"/>
</dbReference>
<dbReference type="Pfam" id="PF00294">
    <property type="entry name" value="PfkB"/>
    <property type="match status" value="1"/>
</dbReference>
<gene>
    <name evidence="8" type="ORF">FK220_009720</name>
</gene>
<feature type="domain" description="Carbohydrate kinase PfkB" evidence="7">
    <location>
        <begin position="27"/>
        <end position="297"/>
    </location>
</feature>